<gene>
    <name evidence="1" type="ORF">PBI_EIDSMOE_6</name>
</gene>
<reference evidence="2" key="1">
    <citation type="submission" date="2016-02" db="EMBL/GenBank/DDBJ databases">
        <authorList>
            <person name="Wen L."/>
            <person name="He K."/>
            <person name="Yang H."/>
        </authorList>
    </citation>
    <scope>NUCLEOTIDE SEQUENCE [LARGE SCALE GENOMIC DNA]</scope>
</reference>
<dbReference type="Proteomes" id="UP000222749">
    <property type="component" value="Segment"/>
</dbReference>
<evidence type="ECO:0000313" key="1">
    <source>
        <dbReference type="EMBL" id="AMS00807.1"/>
    </source>
</evidence>
<protein>
    <submittedName>
        <fullName evidence="1">Uncharacterized protein</fullName>
    </submittedName>
</protein>
<dbReference type="EMBL" id="KU716094">
    <property type="protein sequence ID" value="AMS00807.1"/>
    <property type="molecule type" value="Genomic_DNA"/>
</dbReference>
<sequence length="320" mass="34649">MADLGIRVDADSLVLWRGRDFKWNFENLDASQTPIPYPPGRLFFELQTGGEHNALHRVYITGATGGTYTLKCNGIDTAAIDYNDVSENPQGLAGDISDAVIGAVGAGNAVIHPVSLYPAWTLNFNLNSSKPLTEQLVNTINKTANDFFDTFDSLLGVDVEMTVTDQLNFKLVVTSRKSFDEVGVVTFAVDVTSTAVKNFFNAAAGLIGAVNAVSTDFYWNREYNIEYTGDLALTPIPPTTANATGLVGTSKRIDTEVLEPGKEPMTIWEFVIEDSIASIKIESEEADKVANRVKWQLVFLPEGEVAGGDPIAWGTVSKVG</sequence>
<evidence type="ECO:0000313" key="2">
    <source>
        <dbReference type="Proteomes" id="UP000222749"/>
    </source>
</evidence>
<name>A0A142K4R5_9CAUD</name>
<organism evidence="1 2">
    <name type="scientific">Mycobacterium phage Eidsmoe</name>
    <dbReference type="NCBI Taxonomy" id="1821221"/>
    <lineage>
        <taxon>Viruses</taxon>
        <taxon>Duplodnaviria</taxon>
        <taxon>Heunggongvirae</taxon>
        <taxon>Uroviricota</taxon>
        <taxon>Caudoviricetes</taxon>
        <taxon>Fromanvirus</taxon>
        <taxon>Fromanvirus alma</taxon>
    </lineage>
</organism>
<proteinExistence type="predicted"/>
<accession>A0A142K4R5</accession>